<evidence type="ECO:0000256" key="6">
    <source>
        <dbReference type="ARBA" id="ARBA00023136"/>
    </source>
</evidence>
<dbReference type="PROSITE" id="PS50928">
    <property type="entry name" value="ABC_TM1"/>
    <property type="match status" value="1"/>
</dbReference>
<sequence>MVKNALLSLLSIMAGCVVWELAIYISSGNLLPGPYSVMKALVELLFSQDFSRHVCCSLLIFFSGWFIGIFCGVITGIFLGFFEYAYRLGLPWIALLFPIPKIALLPVFIILLGVGEGARIATIASGVFFPAVFCMLQGVRSVSPKLIEMGTVFGLTRAQQLYKIVIPSTLPSLFLACRLTTAIALILLVSAEMIGANYGIGAFILGAGAMALMDQMLAGVLVLSLFGLILFGLWAALEKKVLYWQE</sequence>
<gene>
    <name evidence="9" type="ORF">GV64_22185</name>
</gene>
<dbReference type="PROSITE" id="PS51257">
    <property type="entry name" value="PROKAR_LIPOPROTEIN"/>
    <property type="match status" value="1"/>
</dbReference>
<feature type="transmembrane region" description="Helical" evidence="7">
    <location>
        <begin position="7"/>
        <end position="30"/>
    </location>
</feature>
<keyword evidence="2 7" id="KW-0813">Transport</keyword>
<evidence type="ECO:0000259" key="8">
    <source>
        <dbReference type="PROSITE" id="PS50928"/>
    </source>
</evidence>
<dbReference type="AlphaFoldDB" id="A0A081KFY8"/>
<comment type="subcellular location">
    <subcellularLocation>
        <location evidence="1 7">Cell membrane</location>
        <topology evidence="1 7">Multi-pass membrane protein</topology>
    </subcellularLocation>
</comment>
<keyword evidence="5 7" id="KW-1133">Transmembrane helix</keyword>
<dbReference type="EMBL" id="JOJP01000001">
    <property type="protein sequence ID" value="KEI73064.1"/>
    <property type="molecule type" value="Genomic_DNA"/>
</dbReference>
<evidence type="ECO:0000313" key="10">
    <source>
        <dbReference type="Proteomes" id="UP000027997"/>
    </source>
</evidence>
<evidence type="ECO:0000256" key="3">
    <source>
        <dbReference type="ARBA" id="ARBA00022475"/>
    </source>
</evidence>
<proteinExistence type="inferred from homology"/>
<dbReference type="CDD" id="cd06261">
    <property type="entry name" value="TM_PBP2"/>
    <property type="match status" value="1"/>
</dbReference>
<dbReference type="eggNOG" id="COG0600">
    <property type="taxonomic scope" value="Bacteria"/>
</dbReference>
<dbReference type="RefSeq" id="WP_020583214.1">
    <property type="nucleotide sequence ID" value="NZ_JOJP01000001.1"/>
</dbReference>
<keyword evidence="10" id="KW-1185">Reference proteome</keyword>
<dbReference type="GO" id="GO:0055085">
    <property type="term" value="P:transmembrane transport"/>
    <property type="evidence" value="ECO:0007669"/>
    <property type="project" value="InterPro"/>
</dbReference>
<comment type="similarity">
    <text evidence="7">Belongs to the binding-protein-dependent transport system permease family.</text>
</comment>
<protein>
    <recommendedName>
        <fullName evidence="8">ABC transmembrane type-1 domain-containing protein</fullName>
    </recommendedName>
</protein>
<feature type="transmembrane region" description="Helical" evidence="7">
    <location>
        <begin position="220"/>
        <end position="237"/>
    </location>
</feature>
<keyword evidence="3" id="KW-1003">Cell membrane</keyword>
<dbReference type="GO" id="GO:0005886">
    <property type="term" value="C:plasma membrane"/>
    <property type="evidence" value="ECO:0007669"/>
    <property type="project" value="UniProtKB-SubCell"/>
</dbReference>
<feature type="transmembrane region" description="Helical" evidence="7">
    <location>
        <begin position="93"/>
        <end position="114"/>
    </location>
</feature>
<dbReference type="Gene3D" id="1.10.3720.10">
    <property type="entry name" value="MetI-like"/>
    <property type="match status" value="1"/>
</dbReference>
<comment type="caution">
    <text evidence="9">The sequence shown here is derived from an EMBL/GenBank/DDBJ whole genome shotgun (WGS) entry which is preliminary data.</text>
</comment>
<evidence type="ECO:0000256" key="5">
    <source>
        <dbReference type="ARBA" id="ARBA00022989"/>
    </source>
</evidence>
<organism evidence="9 10">
    <name type="scientific">Endozoicomonas elysicola</name>
    <dbReference type="NCBI Taxonomy" id="305900"/>
    <lineage>
        <taxon>Bacteria</taxon>
        <taxon>Pseudomonadati</taxon>
        <taxon>Pseudomonadota</taxon>
        <taxon>Gammaproteobacteria</taxon>
        <taxon>Oceanospirillales</taxon>
        <taxon>Endozoicomonadaceae</taxon>
        <taxon>Endozoicomonas</taxon>
    </lineage>
</organism>
<reference evidence="9 10" key="1">
    <citation type="submission" date="2014-06" db="EMBL/GenBank/DDBJ databases">
        <title>Whole Genome Sequences of Three Symbiotic Endozoicomonas Bacteria.</title>
        <authorList>
            <person name="Neave M.J."/>
            <person name="Apprill A."/>
            <person name="Voolstra C.R."/>
        </authorList>
    </citation>
    <scope>NUCLEOTIDE SEQUENCE [LARGE SCALE GENOMIC DNA]</scope>
    <source>
        <strain evidence="9 10">DSM 22380</strain>
    </source>
</reference>
<accession>A0A081KFY8</accession>
<feature type="domain" description="ABC transmembrane type-1" evidence="8">
    <location>
        <begin position="54"/>
        <end position="234"/>
    </location>
</feature>
<dbReference type="InterPro" id="IPR000515">
    <property type="entry name" value="MetI-like"/>
</dbReference>
<feature type="transmembrane region" description="Helical" evidence="7">
    <location>
        <begin position="50"/>
        <end position="81"/>
    </location>
</feature>
<dbReference type="PANTHER" id="PTHR30151">
    <property type="entry name" value="ALKANE SULFONATE ABC TRANSPORTER-RELATED, MEMBRANE SUBUNIT"/>
    <property type="match status" value="1"/>
</dbReference>
<name>A0A081KFY8_9GAMM</name>
<dbReference type="Pfam" id="PF00528">
    <property type="entry name" value="BPD_transp_1"/>
    <property type="match status" value="1"/>
</dbReference>
<keyword evidence="4 7" id="KW-0812">Transmembrane</keyword>
<dbReference type="InterPro" id="IPR035906">
    <property type="entry name" value="MetI-like_sf"/>
</dbReference>
<dbReference type="STRING" id="305900.GV64_22185"/>
<keyword evidence="6 7" id="KW-0472">Membrane</keyword>
<dbReference type="PANTHER" id="PTHR30151:SF38">
    <property type="entry name" value="ALIPHATIC SULFONATES TRANSPORT PERMEASE PROTEIN SSUC-RELATED"/>
    <property type="match status" value="1"/>
</dbReference>
<evidence type="ECO:0000256" key="1">
    <source>
        <dbReference type="ARBA" id="ARBA00004651"/>
    </source>
</evidence>
<evidence type="ECO:0000256" key="7">
    <source>
        <dbReference type="RuleBase" id="RU363032"/>
    </source>
</evidence>
<evidence type="ECO:0000313" key="9">
    <source>
        <dbReference type="EMBL" id="KEI73064.1"/>
    </source>
</evidence>
<evidence type="ECO:0000256" key="4">
    <source>
        <dbReference type="ARBA" id="ARBA00022692"/>
    </source>
</evidence>
<dbReference type="Proteomes" id="UP000027997">
    <property type="component" value="Unassembled WGS sequence"/>
</dbReference>
<dbReference type="SUPFAM" id="SSF161098">
    <property type="entry name" value="MetI-like"/>
    <property type="match status" value="1"/>
</dbReference>
<evidence type="ECO:0000256" key="2">
    <source>
        <dbReference type="ARBA" id="ARBA00022448"/>
    </source>
</evidence>
<feature type="transmembrane region" description="Helical" evidence="7">
    <location>
        <begin position="120"/>
        <end position="139"/>
    </location>
</feature>